<organism evidence="1 2">
    <name type="scientific">Symbiobacterium terraclitae</name>
    <dbReference type="NCBI Taxonomy" id="557451"/>
    <lineage>
        <taxon>Bacteria</taxon>
        <taxon>Bacillati</taxon>
        <taxon>Bacillota</taxon>
        <taxon>Clostridia</taxon>
        <taxon>Eubacteriales</taxon>
        <taxon>Symbiobacteriaceae</taxon>
        <taxon>Symbiobacterium</taxon>
    </lineage>
</organism>
<dbReference type="InterPro" id="IPR058690">
    <property type="entry name" value="BrxE"/>
</dbReference>
<gene>
    <name evidence="1" type="ORF">J2Z79_002087</name>
</gene>
<sequence length="187" mass="20657">MSLDLWLTAQAIIARIGEKSRMGWWETDTYGKASSLVLSRLFPRTGPWAAIQLSISGAAAEHRRRIPSIPAITLFDLGEAMNRKLSDLLLQKKHTQAKLDAPDAWIDELGNPSGEELVAQLTQLEFTTPHLVERVRRTAARANRSVCVGDLPHEADWTGAEILGLLIAGYQFSAPGEFVAPYLRVVL</sequence>
<reference evidence="1 2" key="1">
    <citation type="submission" date="2021-03" db="EMBL/GenBank/DDBJ databases">
        <title>Genomic Encyclopedia of Type Strains, Phase IV (KMG-IV): sequencing the most valuable type-strain genomes for metagenomic binning, comparative biology and taxonomic classification.</title>
        <authorList>
            <person name="Goeker M."/>
        </authorList>
    </citation>
    <scope>NUCLEOTIDE SEQUENCE [LARGE SCALE GENOMIC DNA]</scope>
    <source>
        <strain evidence="1 2">DSM 27138</strain>
    </source>
</reference>
<evidence type="ECO:0000313" key="1">
    <source>
        <dbReference type="EMBL" id="MBP2018672.1"/>
    </source>
</evidence>
<comment type="caution">
    <text evidence="1">The sequence shown here is derived from an EMBL/GenBank/DDBJ whole genome shotgun (WGS) entry which is preliminary data.</text>
</comment>
<dbReference type="RefSeq" id="WP_209466800.1">
    <property type="nucleotide sequence ID" value="NZ_JAGGLG010000016.1"/>
</dbReference>
<evidence type="ECO:0008006" key="3">
    <source>
        <dbReference type="Google" id="ProtNLM"/>
    </source>
</evidence>
<keyword evidence="2" id="KW-1185">Reference proteome</keyword>
<dbReference type="Proteomes" id="UP001519289">
    <property type="component" value="Unassembled WGS sequence"/>
</dbReference>
<evidence type="ECO:0000313" key="2">
    <source>
        <dbReference type="Proteomes" id="UP001519289"/>
    </source>
</evidence>
<protein>
    <recommendedName>
        <fullName evidence="3">BrxE family protein</fullName>
    </recommendedName>
</protein>
<dbReference type="Pfam" id="PF26412">
    <property type="entry name" value="BrxE"/>
    <property type="match status" value="1"/>
</dbReference>
<proteinExistence type="predicted"/>
<accession>A0ABS4JT09</accession>
<name>A0ABS4JT09_9FIRM</name>
<dbReference type="NCBIfam" id="NF033447">
    <property type="entry name" value="BrxE_fam"/>
    <property type="match status" value="1"/>
</dbReference>
<dbReference type="EMBL" id="JAGGLG010000016">
    <property type="protein sequence ID" value="MBP2018672.1"/>
    <property type="molecule type" value="Genomic_DNA"/>
</dbReference>